<keyword evidence="1" id="KW-0472">Membrane</keyword>
<dbReference type="AlphaFoldDB" id="A0A1I7ZN18"/>
<sequence length="299" mass="33578">MRGDNGRLEKGRVGAGMLDGARGLRYSTGCWVPFLYSKFSIAYIAVVGAATAFNILIFFSRLRAIEPLNNLNDYLPHGSNLRRSAIPIFYYLRATEFCIPFSVLQLLLSLTALILALHRRNAGYLFCYFFLTTTVILTNVCLFTLWIISLSNSIRPAVSDVLFTAIRDDEEYFCQVLEPTLHCPLPYRGMDDLIARVCGGRAVDGTLNCVDWLTQFLDSYLWLALVSFEGLVLMGFGIVALVRSCMIGYVHVPVDEIPAMVIWSSCPLQRVELRALTLTMKAHEPWFDTEGVERSTSTV</sequence>
<proteinExistence type="predicted"/>
<feature type="transmembrane region" description="Helical" evidence="1">
    <location>
        <begin position="41"/>
        <end position="59"/>
    </location>
</feature>
<protein>
    <submittedName>
        <fullName evidence="3">Tetraspanin</fullName>
    </submittedName>
</protein>
<evidence type="ECO:0000256" key="1">
    <source>
        <dbReference type="SAM" id="Phobius"/>
    </source>
</evidence>
<feature type="transmembrane region" description="Helical" evidence="1">
    <location>
        <begin position="220"/>
        <end position="242"/>
    </location>
</feature>
<accession>A0A1I7ZN18</accession>
<feature type="transmembrane region" description="Helical" evidence="1">
    <location>
        <begin position="99"/>
        <end position="118"/>
    </location>
</feature>
<keyword evidence="2" id="KW-1185">Reference proteome</keyword>
<organism evidence="2 3">
    <name type="scientific">Steinernema glaseri</name>
    <dbReference type="NCBI Taxonomy" id="37863"/>
    <lineage>
        <taxon>Eukaryota</taxon>
        <taxon>Metazoa</taxon>
        <taxon>Ecdysozoa</taxon>
        <taxon>Nematoda</taxon>
        <taxon>Chromadorea</taxon>
        <taxon>Rhabditida</taxon>
        <taxon>Tylenchina</taxon>
        <taxon>Panagrolaimomorpha</taxon>
        <taxon>Strongyloidoidea</taxon>
        <taxon>Steinernematidae</taxon>
        <taxon>Steinernema</taxon>
    </lineage>
</organism>
<evidence type="ECO:0000313" key="2">
    <source>
        <dbReference type="Proteomes" id="UP000095287"/>
    </source>
</evidence>
<keyword evidence="1" id="KW-0812">Transmembrane</keyword>
<name>A0A1I7ZN18_9BILA</name>
<feature type="transmembrane region" description="Helical" evidence="1">
    <location>
        <begin position="125"/>
        <end position="148"/>
    </location>
</feature>
<reference evidence="3" key="1">
    <citation type="submission" date="2016-11" db="UniProtKB">
        <authorList>
            <consortium name="WormBaseParasite"/>
        </authorList>
    </citation>
    <scope>IDENTIFICATION</scope>
</reference>
<dbReference type="WBParaSite" id="L893_g28066.t2">
    <property type="protein sequence ID" value="L893_g28066.t2"/>
    <property type="gene ID" value="L893_g28066"/>
</dbReference>
<evidence type="ECO:0000313" key="3">
    <source>
        <dbReference type="WBParaSite" id="L893_g28066.t2"/>
    </source>
</evidence>
<keyword evidence="1" id="KW-1133">Transmembrane helix</keyword>
<dbReference type="Proteomes" id="UP000095287">
    <property type="component" value="Unplaced"/>
</dbReference>